<protein>
    <submittedName>
        <fullName evidence="1">HPF/RaiA family ribosome-associated protein</fullName>
    </submittedName>
</protein>
<gene>
    <name evidence="1" type="ORF">HB662_22520</name>
</gene>
<name>A0ABX1F597_9PROT</name>
<sequence length="114" mass="11888">MQIQVNTPDGAGGADLIASVEQAVSEAVGRFEDHLTRVEVHLSDVNAAKGGDRDKRCLVEARPTGKAPIAVSHQAATVPMAMNGALGKLGRALDTALASRTDHKGNASVRYDDV</sequence>
<dbReference type="Pfam" id="PF02482">
    <property type="entry name" value="Ribosomal_S30AE"/>
    <property type="match status" value="1"/>
</dbReference>
<dbReference type="Proteomes" id="UP000765160">
    <property type="component" value="Unassembled WGS sequence"/>
</dbReference>
<dbReference type="EMBL" id="JAAVTX010000006">
    <property type="protein sequence ID" value="NKE47571.1"/>
    <property type="molecule type" value="Genomic_DNA"/>
</dbReference>
<dbReference type="RefSeq" id="WP_168052998.1">
    <property type="nucleotide sequence ID" value="NZ_JAATJR010000006.1"/>
</dbReference>
<evidence type="ECO:0000313" key="1">
    <source>
        <dbReference type="EMBL" id="NKE47571.1"/>
    </source>
</evidence>
<evidence type="ECO:0000313" key="2">
    <source>
        <dbReference type="Proteomes" id="UP000765160"/>
    </source>
</evidence>
<proteinExistence type="predicted"/>
<comment type="caution">
    <text evidence="1">The sequence shown here is derived from an EMBL/GenBank/DDBJ whole genome shotgun (WGS) entry which is preliminary data.</text>
</comment>
<reference evidence="1 2" key="1">
    <citation type="submission" date="2020-03" db="EMBL/GenBank/DDBJ databases">
        <title>Roseomonas selenitidurans sp. nov. isolated from soil.</title>
        <authorList>
            <person name="Liu H."/>
        </authorList>
    </citation>
    <scope>NUCLEOTIDE SEQUENCE [LARGE SCALE GENOMIC DNA]</scope>
    <source>
        <strain evidence="1 2">JCM 15073</strain>
    </source>
</reference>
<accession>A0ABX1F597</accession>
<keyword evidence="2" id="KW-1185">Reference proteome</keyword>
<dbReference type="InterPro" id="IPR036567">
    <property type="entry name" value="RHF-like"/>
</dbReference>
<organism evidence="1 2">
    <name type="scientific">Falsiroseomonas frigidaquae</name>
    <dbReference type="NCBI Taxonomy" id="487318"/>
    <lineage>
        <taxon>Bacteria</taxon>
        <taxon>Pseudomonadati</taxon>
        <taxon>Pseudomonadota</taxon>
        <taxon>Alphaproteobacteria</taxon>
        <taxon>Acetobacterales</taxon>
        <taxon>Roseomonadaceae</taxon>
        <taxon>Falsiroseomonas</taxon>
    </lineage>
</organism>
<dbReference type="SUPFAM" id="SSF69754">
    <property type="entry name" value="Ribosome binding protein Y (YfiA homologue)"/>
    <property type="match status" value="1"/>
</dbReference>
<dbReference type="InterPro" id="IPR003489">
    <property type="entry name" value="RHF/RaiA"/>
</dbReference>